<evidence type="ECO:0000313" key="1">
    <source>
        <dbReference type="EMBL" id="QAV33772.1"/>
    </source>
</evidence>
<dbReference type="Proteomes" id="UP000288947">
    <property type="component" value="Chromosome"/>
</dbReference>
<protein>
    <submittedName>
        <fullName evidence="1">Uncharacterized protein</fullName>
    </submittedName>
</protein>
<dbReference type="Pfam" id="PF12686">
    <property type="entry name" value="DUF3800"/>
    <property type="match status" value="1"/>
</dbReference>
<evidence type="ECO:0000313" key="2">
    <source>
        <dbReference type="Proteomes" id="UP000288947"/>
    </source>
</evidence>
<dbReference type="EMBL" id="CP026721">
    <property type="protein sequence ID" value="QAV33772.1"/>
    <property type="molecule type" value="Genomic_DNA"/>
</dbReference>
<organism evidence="1 2">
    <name type="scientific">Fervidobacterium changbaicum</name>
    <dbReference type="NCBI Taxonomy" id="310769"/>
    <lineage>
        <taxon>Bacteria</taxon>
        <taxon>Thermotogati</taxon>
        <taxon>Thermotogota</taxon>
        <taxon>Thermotogae</taxon>
        <taxon>Thermotogales</taxon>
        <taxon>Fervidobacteriaceae</taxon>
        <taxon>Fervidobacterium</taxon>
    </lineage>
</organism>
<name>A0ABX5QTB7_9BACT</name>
<accession>A0ABX5QTB7</accession>
<sequence>MEIQYSQDNIAILFLDPIGREADRSIREAYRQIYLCGDFIKKYKHIKDSLSFELSHHSFGIQLCDYCAGIFNGVLKGYTPSIEVFRTRLRPFLRKSSEGKFMGCGIVEVPKNEQARQFLLSRICGIIHG</sequence>
<reference evidence="1 2" key="1">
    <citation type="submission" date="2018-01" db="EMBL/GenBank/DDBJ databases">
        <title>The whole genome sequencing and assembly of Fervidobacterium changbaicum CBS-1 strain.</title>
        <authorList>
            <person name="Kim J.-Y."/>
            <person name="Park M.-K."/>
            <person name="Yi H."/>
            <person name="Bahn Y.-S."/>
            <person name="Kim J.F."/>
            <person name="Lee D.-W."/>
        </authorList>
    </citation>
    <scope>NUCLEOTIDE SEQUENCE [LARGE SCALE GENOMIC DNA]</scope>
    <source>
        <strain evidence="1 2">CBS-1</strain>
    </source>
</reference>
<dbReference type="InterPro" id="IPR024524">
    <property type="entry name" value="DUF3800"/>
</dbReference>
<gene>
    <name evidence="1" type="ORF">CBS1_08620</name>
</gene>
<keyword evidence="2" id="KW-1185">Reference proteome</keyword>
<proteinExistence type="predicted"/>